<dbReference type="PANTHER" id="PTHR35039:SF3">
    <property type="entry name" value="3-KETO-L-GULONATE-6-PHOSPHATE DECARBOXYLASE SGBH-RELATED"/>
    <property type="match status" value="1"/>
</dbReference>
<reference evidence="3 4" key="1">
    <citation type="journal article" date="2016" name="Nat. Commun.">
        <title>Thousands of microbial genomes shed light on interconnected biogeochemical processes in an aquifer system.</title>
        <authorList>
            <person name="Anantharaman K."/>
            <person name="Brown C.T."/>
            <person name="Hug L.A."/>
            <person name="Sharon I."/>
            <person name="Castelle C.J."/>
            <person name="Probst A.J."/>
            <person name="Thomas B.C."/>
            <person name="Singh A."/>
            <person name="Wilkins M.J."/>
            <person name="Karaoz U."/>
            <person name="Brodie E.L."/>
            <person name="Williams K.H."/>
            <person name="Hubbard S.S."/>
            <person name="Banfield J.F."/>
        </authorList>
    </citation>
    <scope>NUCLEOTIDE SEQUENCE [LARGE SCALE GENOMIC DNA]</scope>
</reference>
<dbReference type="STRING" id="1802362.A2806_02400"/>
<proteinExistence type="predicted"/>
<dbReference type="InterPro" id="IPR013785">
    <property type="entry name" value="Aldolase_TIM"/>
</dbReference>
<evidence type="ECO:0000313" key="3">
    <source>
        <dbReference type="EMBL" id="OHA47869.1"/>
    </source>
</evidence>
<dbReference type="InterPro" id="IPR001754">
    <property type="entry name" value="OMPdeCOase_dom"/>
</dbReference>
<dbReference type="PANTHER" id="PTHR35039">
    <property type="entry name" value="3-KETO-L-GULONATE-6-PHOSPHATE DECARBOXYLASE SGBH-RELATED"/>
    <property type="match status" value="1"/>
</dbReference>
<dbReference type="GO" id="GO:0019854">
    <property type="term" value="P:L-ascorbic acid catabolic process"/>
    <property type="evidence" value="ECO:0007669"/>
    <property type="project" value="TreeGrafter"/>
</dbReference>
<gene>
    <name evidence="3" type="ORF">A2806_02400</name>
</gene>
<dbReference type="AlphaFoldDB" id="A0A1G2PJB7"/>
<comment type="caution">
    <text evidence="3">The sequence shown here is derived from an EMBL/GenBank/DDBJ whole genome shotgun (WGS) entry which is preliminary data.</text>
</comment>
<evidence type="ECO:0000259" key="2">
    <source>
        <dbReference type="SMART" id="SM00934"/>
    </source>
</evidence>
<protein>
    <recommendedName>
        <fullName evidence="2">Orotidine 5'-phosphate decarboxylase domain-containing protein</fullName>
    </recommendedName>
</protein>
<evidence type="ECO:0000313" key="4">
    <source>
        <dbReference type="Proteomes" id="UP000177629"/>
    </source>
</evidence>
<organism evidence="3 4">
    <name type="scientific">Candidatus Terrybacteria bacterium RIFCSPHIGHO2_01_FULL_48_17</name>
    <dbReference type="NCBI Taxonomy" id="1802362"/>
    <lineage>
        <taxon>Bacteria</taxon>
        <taxon>Candidatus Terryibacteriota</taxon>
    </lineage>
</organism>
<dbReference type="InterPro" id="IPR011060">
    <property type="entry name" value="RibuloseP-bd_barrel"/>
</dbReference>
<dbReference type="Proteomes" id="UP000177629">
    <property type="component" value="Unassembled WGS sequence"/>
</dbReference>
<dbReference type="EMBL" id="MHSS01000013">
    <property type="protein sequence ID" value="OHA47869.1"/>
    <property type="molecule type" value="Genomic_DNA"/>
</dbReference>
<dbReference type="GO" id="GO:0004590">
    <property type="term" value="F:orotidine-5'-phosphate decarboxylase activity"/>
    <property type="evidence" value="ECO:0007669"/>
    <property type="project" value="InterPro"/>
</dbReference>
<dbReference type="SUPFAM" id="SSF51366">
    <property type="entry name" value="Ribulose-phoshate binding barrel"/>
    <property type="match status" value="1"/>
</dbReference>
<feature type="domain" description="Orotidine 5'-phosphate decarboxylase" evidence="2">
    <location>
        <begin position="10"/>
        <end position="268"/>
    </location>
</feature>
<dbReference type="Gene3D" id="3.20.20.70">
    <property type="entry name" value="Aldolase class I"/>
    <property type="match status" value="2"/>
</dbReference>
<name>A0A1G2PJB7_9BACT</name>
<dbReference type="GO" id="GO:0033982">
    <property type="term" value="F:3-dehydro-L-gulonate-6-phosphate decarboxylase activity"/>
    <property type="evidence" value="ECO:0007669"/>
    <property type="project" value="TreeGrafter"/>
</dbReference>
<dbReference type="Pfam" id="PF00215">
    <property type="entry name" value="OMPdecase"/>
    <property type="match status" value="1"/>
</dbReference>
<accession>A0A1G2PJB7</accession>
<dbReference type="GO" id="GO:0006207">
    <property type="term" value="P:'de novo' pyrimidine nucleobase biosynthetic process"/>
    <property type="evidence" value="ECO:0007669"/>
    <property type="project" value="InterPro"/>
</dbReference>
<evidence type="ECO:0000256" key="1">
    <source>
        <dbReference type="ARBA" id="ARBA00023239"/>
    </source>
</evidence>
<keyword evidence="1" id="KW-0456">Lyase</keyword>
<sequence length="274" mass="30333">MPKLSRKQRYLQIALNSTLEEAREIIAVLPRNDRIIIEAGTPLIKRYGIQGIRTIVWWWTTHLQGGSFVPAFADTRPQLSPLGEMAMRLLAGMGKGIRTSRVATSHTGEPITPTPTIPYVVADLKTFDRGATEVDIAADAGASGAIASAAAPTETLNAFIQQCEARGLDSMIDTMNIEFPLSVLRALKKPPDVVVLHRGVDEETFNREKRLPHHEIHRIKGNYGILLAMAGGDTIREVQRAVFNDIDIVVVWKSFFQHSSETGQLADEFLKQIK</sequence>
<dbReference type="SMART" id="SM00934">
    <property type="entry name" value="OMPdecase"/>
    <property type="match status" value="1"/>
</dbReference>